<dbReference type="GO" id="GO:0003677">
    <property type="term" value="F:DNA binding"/>
    <property type="evidence" value="ECO:0007669"/>
    <property type="project" value="InterPro"/>
</dbReference>
<evidence type="ECO:0000256" key="5">
    <source>
        <dbReference type="PROSITE-ProRule" id="PRU00278"/>
    </source>
</evidence>
<organism evidence="8 9">
    <name type="scientific">Apatococcus fuscideae</name>
    <dbReference type="NCBI Taxonomy" id="2026836"/>
    <lineage>
        <taxon>Eukaryota</taxon>
        <taxon>Viridiplantae</taxon>
        <taxon>Chlorophyta</taxon>
        <taxon>core chlorophytes</taxon>
        <taxon>Trebouxiophyceae</taxon>
        <taxon>Chlorellales</taxon>
        <taxon>Chlorellaceae</taxon>
        <taxon>Apatococcus</taxon>
    </lineage>
</organism>
<comment type="similarity">
    <text evidence="2">Belongs to the PpiC/parvulin rotamase family. PIN4 subfamily.</text>
</comment>
<dbReference type="GO" id="GO:0003755">
    <property type="term" value="F:peptidyl-prolyl cis-trans isomerase activity"/>
    <property type="evidence" value="ECO:0007669"/>
    <property type="project" value="UniProtKB-UniRule"/>
</dbReference>
<dbReference type="SUPFAM" id="SSF54534">
    <property type="entry name" value="FKBP-like"/>
    <property type="match status" value="1"/>
</dbReference>
<evidence type="ECO:0000256" key="1">
    <source>
        <dbReference type="ARBA" id="ARBA00000971"/>
    </source>
</evidence>
<dbReference type="Gene3D" id="3.10.50.40">
    <property type="match status" value="1"/>
</dbReference>
<evidence type="ECO:0000259" key="7">
    <source>
        <dbReference type="PROSITE" id="PS50198"/>
    </source>
</evidence>
<name>A0AAW1ST83_9CHLO</name>
<sequence length="139" mass="15397">MGKNKGCSSKIEEGQQSQKLKGATAVKVRHILCEKHNKIQEALARLQAGDRFDQVAREISEDKARQGGDLGWKTRQEIVSAFADAAFALQVGETTKQPVKTEYGYHLILCEGHIKVTYKCTGHLKFAVLSAVMMKPLQP</sequence>
<dbReference type="AlphaFoldDB" id="A0AAW1ST83"/>
<dbReference type="PROSITE" id="PS50198">
    <property type="entry name" value="PPIC_PPIASE_2"/>
    <property type="match status" value="1"/>
</dbReference>
<feature type="domain" description="PpiC" evidence="7">
    <location>
        <begin position="23"/>
        <end position="112"/>
    </location>
</feature>
<accession>A0AAW1ST83</accession>
<evidence type="ECO:0000256" key="3">
    <source>
        <dbReference type="ARBA" id="ARBA00023110"/>
    </source>
</evidence>
<dbReference type="EMBL" id="JALJOV010000911">
    <property type="protein sequence ID" value="KAK9858820.1"/>
    <property type="molecule type" value="Genomic_DNA"/>
</dbReference>
<evidence type="ECO:0000313" key="9">
    <source>
        <dbReference type="Proteomes" id="UP001485043"/>
    </source>
</evidence>
<evidence type="ECO:0000313" key="8">
    <source>
        <dbReference type="EMBL" id="KAK9858820.1"/>
    </source>
</evidence>
<dbReference type="InterPro" id="IPR000297">
    <property type="entry name" value="PPIase_PpiC"/>
</dbReference>
<reference evidence="8 9" key="1">
    <citation type="journal article" date="2024" name="Nat. Commun.">
        <title>Phylogenomics reveals the evolutionary origins of lichenization in chlorophyte algae.</title>
        <authorList>
            <person name="Puginier C."/>
            <person name="Libourel C."/>
            <person name="Otte J."/>
            <person name="Skaloud P."/>
            <person name="Haon M."/>
            <person name="Grisel S."/>
            <person name="Petersen M."/>
            <person name="Berrin J.G."/>
            <person name="Delaux P.M."/>
            <person name="Dal Grande F."/>
            <person name="Keller J."/>
        </authorList>
    </citation>
    <scope>NUCLEOTIDE SEQUENCE [LARGE SCALE GENOMIC DNA]</scope>
    <source>
        <strain evidence="8 9">SAG 2523</strain>
    </source>
</reference>
<dbReference type="InterPro" id="IPR046357">
    <property type="entry name" value="PPIase_dom_sf"/>
</dbReference>
<keyword evidence="4 5" id="KW-0413">Isomerase</keyword>
<dbReference type="InterPro" id="IPR043323">
    <property type="entry name" value="PIN4"/>
</dbReference>
<dbReference type="PANTHER" id="PTHR45995">
    <property type="match status" value="1"/>
</dbReference>
<evidence type="ECO:0000256" key="6">
    <source>
        <dbReference type="RuleBase" id="RU363014"/>
    </source>
</evidence>
<dbReference type="EC" id="5.2.1.8" evidence="6"/>
<keyword evidence="3 5" id="KW-0697">Rotamase</keyword>
<dbReference type="Proteomes" id="UP001485043">
    <property type="component" value="Unassembled WGS sequence"/>
</dbReference>
<protein>
    <recommendedName>
        <fullName evidence="6">Peptidyl-prolyl cis-trans isomerase</fullName>
        <ecNumber evidence="6">5.2.1.8</ecNumber>
    </recommendedName>
</protein>
<evidence type="ECO:0000256" key="2">
    <source>
        <dbReference type="ARBA" id="ARBA00010242"/>
    </source>
</evidence>
<gene>
    <name evidence="8" type="ORF">WJX84_006228</name>
</gene>
<keyword evidence="9" id="KW-1185">Reference proteome</keyword>
<proteinExistence type="inferred from homology"/>
<evidence type="ECO:0000256" key="4">
    <source>
        <dbReference type="ARBA" id="ARBA00023235"/>
    </source>
</evidence>
<dbReference type="GO" id="GO:0006364">
    <property type="term" value="P:rRNA processing"/>
    <property type="evidence" value="ECO:0007669"/>
    <property type="project" value="InterPro"/>
</dbReference>
<comment type="catalytic activity">
    <reaction evidence="1 6">
        <text>[protein]-peptidylproline (omega=180) = [protein]-peptidylproline (omega=0)</text>
        <dbReference type="Rhea" id="RHEA:16237"/>
        <dbReference type="Rhea" id="RHEA-COMP:10747"/>
        <dbReference type="Rhea" id="RHEA-COMP:10748"/>
        <dbReference type="ChEBI" id="CHEBI:83833"/>
        <dbReference type="ChEBI" id="CHEBI:83834"/>
        <dbReference type="EC" id="5.2.1.8"/>
    </reaction>
</comment>
<dbReference type="Pfam" id="PF00639">
    <property type="entry name" value="Rotamase"/>
    <property type="match status" value="1"/>
</dbReference>
<comment type="caution">
    <text evidence="8">The sequence shown here is derived from an EMBL/GenBank/DDBJ whole genome shotgun (WGS) entry which is preliminary data.</text>
</comment>